<reference evidence="2 3" key="1">
    <citation type="journal article" date="2019" name="Genome Biol. Evol.">
        <title>Insights into the evolution of the New World diploid cottons (Gossypium, subgenus Houzingenia) based on genome sequencing.</title>
        <authorList>
            <person name="Grover C.E."/>
            <person name="Arick M.A. 2nd"/>
            <person name="Thrash A."/>
            <person name="Conover J.L."/>
            <person name="Sanders W.S."/>
            <person name="Peterson D.G."/>
            <person name="Frelichowski J.E."/>
            <person name="Scheffler J.A."/>
            <person name="Scheffler B.E."/>
            <person name="Wendel J.F."/>
        </authorList>
    </citation>
    <scope>NUCLEOTIDE SEQUENCE [LARGE SCALE GENOMIC DNA]</scope>
    <source>
        <strain evidence="2">1</strain>
        <tissue evidence="2">Leaf</tissue>
    </source>
</reference>
<comment type="caution">
    <text evidence="2">The sequence shown here is derived from an EMBL/GenBank/DDBJ whole genome shotgun (WGS) entry which is preliminary data.</text>
</comment>
<dbReference type="EMBL" id="JABFAF010000007">
    <property type="protein sequence ID" value="MBA0861179.1"/>
    <property type="molecule type" value="Genomic_DNA"/>
</dbReference>
<keyword evidence="1" id="KW-0732">Signal</keyword>
<gene>
    <name evidence="2" type="ORF">Goshw_025384</name>
</gene>
<feature type="signal peptide" evidence="1">
    <location>
        <begin position="1"/>
        <end position="17"/>
    </location>
</feature>
<name>A0A7J9LSB4_GOSSC</name>
<dbReference type="AlphaFoldDB" id="A0A7J9LSB4"/>
<evidence type="ECO:0000313" key="3">
    <source>
        <dbReference type="Proteomes" id="UP000593576"/>
    </source>
</evidence>
<evidence type="ECO:0000313" key="2">
    <source>
        <dbReference type="EMBL" id="MBA0861179.1"/>
    </source>
</evidence>
<feature type="chain" id="PRO_5029706690" evidence="1">
    <location>
        <begin position="18"/>
        <end position="155"/>
    </location>
</feature>
<accession>A0A7J9LSB4</accession>
<dbReference type="Proteomes" id="UP000593576">
    <property type="component" value="Unassembled WGS sequence"/>
</dbReference>
<keyword evidence="3" id="KW-1185">Reference proteome</keyword>
<protein>
    <submittedName>
        <fullName evidence="2">Uncharacterized protein</fullName>
    </submittedName>
</protein>
<feature type="non-terminal residue" evidence="2">
    <location>
        <position position="1"/>
    </location>
</feature>
<organism evidence="2 3">
    <name type="scientific">Gossypium schwendimanii</name>
    <name type="common">Cotton</name>
    <dbReference type="NCBI Taxonomy" id="34291"/>
    <lineage>
        <taxon>Eukaryota</taxon>
        <taxon>Viridiplantae</taxon>
        <taxon>Streptophyta</taxon>
        <taxon>Embryophyta</taxon>
        <taxon>Tracheophyta</taxon>
        <taxon>Spermatophyta</taxon>
        <taxon>Magnoliopsida</taxon>
        <taxon>eudicotyledons</taxon>
        <taxon>Gunneridae</taxon>
        <taxon>Pentapetalae</taxon>
        <taxon>rosids</taxon>
        <taxon>malvids</taxon>
        <taxon>Malvales</taxon>
        <taxon>Malvaceae</taxon>
        <taxon>Malvoideae</taxon>
        <taxon>Gossypium</taxon>
    </lineage>
</organism>
<proteinExistence type="predicted"/>
<evidence type="ECO:0000256" key="1">
    <source>
        <dbReference type="SAM" id="SignalP"/>
    </source>
</evidence>
<sequence>MVIVLLVFLHFACNRYSFVNDARVVLVLVQEFNHITKLIKAASEKYSRGSSGLSRYLQLVILQEANLRDLIVSQLCFCSYNYEDLLTAAMFTWTLDRLSNMDMFSPGNIRSLCDDTLRPFEFAFCREASNVLWVKILCDSSLQVWQQNMVARSLK</sequence>